<dbReference type="Gene3D" id="3.40.50.1380">
    <property type="entry name" value="Methylglyoxal synthase-like domain"/>
    <property type="match status" value="1"/>
</dbReference>
<dbReference type="InterPro" id="IPR036914">
    <property type="entry name" value="MGS-like_dom_sf"/>
</dbReference>
<organism evidence="2 3">
    <name type="scientific">Streptomyces bacillaris</name>
    <dbReference type="NCBI Taxonomy" id="68179"/>
    <lineage>
        <taxon>Bacteria</taxon>
        <taxon>Bacillati</taxon>
        <taxon>Actinomycetota</taxon>
        <taxon>Actinomycetes</taxon>
        <taxon>Kitasatosporales</taxon>
        <taxon>Streptomycetaceae</taxon>
        <taxon>Streptomyces</taxon>
    </lineage>
</organism>
<dbReference type="Proteomes" id="UP001598300">
    <property type="component" value="Unassembled WGS sequence"/>
</dbReference>
<evidence type="ECO:0000259" key="1">
    <source>
        <dbReference type="PROSITE" id="PS51855"/>
    </source>
</evidence>
<dbReference type="PROSITE" id="PS51855">
    <property type="entry name" value="MGS"/>
    <property type="match status" value="1"/>
</dbReference>
<reference evidence="2 3" key="1">
    <citation type="submission" date="2024-09" db="EMBL/GenBank/DDBJ databases">
        <title>The Natural Products Discovery Center: Release of the First 8490 Sequenced Strains for Exploring Actinobacteria Biosynthetic Diversity.</title>
        <authorList>
            <person name="Kalkreuter E."/>
            <person name="Kautsar S.A."/>
            <person name="Yang D."/>
            <person name="Bader C.D."/>
            <person name="Teijaro C.N."/>
            <person name="Fluegel L."/>
            <person name="Davis C.M."/>
            <person name="Simpson J.R."/>
            <person name="Lauterbach L."/>
            <person name="Steele A.D."/>
            <person name="Gui C."/>
            <person name="Meng S."/>
            <person name="Li G."/>
            <person name="Viehrig K."/>
            <person name="Ye F."/>
            <person name="Su P."/>
            <person name="Kiefer A.F."/>
            <person name="Nichols A."/>
            <person name="Cepeda A.J."/>
            <person name="Yan W."/>
            <person name="Fan B."/>
            <person name="Jiang Y."/>
            <person name="Adhikari A."/>
            <person name="Zheng C.-J."/>
            <person name="Schuster L."/>
            <person name="Cowan T.M."/>
            <person name="Smanski M.J."/>
            <person name="Chevrette M.G."/>
            <person name="De Carvalho L.P.S."/>
            <person name="Shen B."/>
        </authorList>
    </citation>
    <scope>NUCLEOTIDE SEQUENCE [LARGE SCALE GENOMIC DNA]</scope>
    <source>
        <strain evidence="2 3">NPDC058584</strain>
    </source>
</reference>
<name>A0ABW6E428_9ACTN</name>
<gene>
    <name evidence="2" type="ORF">ACFWR3_29100</name>
</gene>
<dbReference type="SUPFAM" id="SSF52335">
    <property type="entry name" value="Methylglyoxal synthase-like"/>
    <property type="match status" value="1"/>
</dbReference>
<dbReference type="InterPro" id="IPR011607">
    <property type="entry name" value="MGS-like_dom"/>
</dbReference>
<sequence>NTPYGTGGRLDGYEIRTAAVSRSVPCLTTVQALAAAVQGIDALNHGGVGVRSLQEHAEQLTAARD</sequence>
<accession>A0ABW6E428</accession>
<keyword evidence="3" id="KW-1185">Reference proteome</keyword>
<comment type="caution">
    <text evidence="2">The sequence shown here is derived from an EMBL/GenBank/DDBJ whole genome shotgun (WGS) entry which is preliminary data.</text>
</comment>
<evidence type="ECO:0000313" key="3">
    <source>
        <dbReference type="Proteomes" id="UP001598300"/>
    </source>
</evidence>
<evidence type="ECO:0000313" key="2">
    <source>
        <dbReference type="EMBL" id="MFD3960122.1"/>
    </source>
</evidence>
<feature type="non-terminal residue" evidence="2">
    <location>
        <position position="1"/>
    </location>
</feature>
<dbReference type="RefSeq" id="WP_381302146.1">
    <property type="nucleotide sequence ID" value="NZ_JBHVRE010000068.1"/>
</dbReference>
<feature type="domain" description="MGS-like" evidence="1">
    <location>
        <begin position="1"/>
        <end position="63"/>
    </location>
</feature>
<proteinExistence type="predicted"/>
<dbReference type="EMBL" id="JBHXPM010000035">
    <property type="protein sequence ID" value="MFD3960122.1"/>
    <property type="molecule type" value="Genomic_DNA"/>
</dbReference>
<protein>
    <recommendedName>
        <fullName evidence="1">MGS-like domain-containing protein</fullName>
    </recommendedName>
</protein>